<dbReference type="RefSeq" id="WP_155342178.1">
    <property type="nucleotide sequence ID" value="NZ_BAAABN010000100.1"/>
</dbReference>
<evidence type="ECO:0000313" key="2">
    <source>
        <dbReference type="Proteomes" id="UP000334990"/>
    </source>
</evidence>
<dbReference type="Proteomes" id="UP000334990">
    <property type="component" value="Unassembled WGS sequence"/>
</dbReference>
<sequence length="56" mass="6107">MNNPDQIMAQLVAARRAGADYATVFALELQYDAAMEEVRQRLAALLVALTGKENPS</sequence>
<gene>
    <name evidence="1" type="ORF">Acor_83370</name>
</gene>
<keyword evidence="2" id="KW-1185">Reference proteome</keyword>
<evidence type="ECO:0000313" key="1">
    <source>
        <dbReference type="EMBL" id="GES06268.1"/>
    </source>
</evidence>
<dbReference type="EMBL" id="BLAD01000144">
    <property type="protein sequence ID" value="GES06268.1"/>
    <property type="molecule type" value="Genomic_DNA"/>
</dbReference>
<accession>A0A5M3WIS7</accession>
<organism evidence="1 2">
    <name type="scientific">Acrocarpospora corrugata</name>
    <dbReference type="NCBI Taxonomy" id="35763"/>
    <lineage>
        <taxon>Bacteria</taxon>
        <taxon>Bacillati</taxon>
        <taxon>Actinomycetota</taxon>
        <taxon>Actinomycetes</taxon>
        <taxon>Streptosporangiales</taxon>
        <taxon>Streptosporangiaceae</taxon>
        <taxon>Acrocarpospora</taxon>
    </lineage>
</organism>
<comment type="caution">
    <text evidence="1">The sequence shown here is derived from an EMBL/GenBank/DDBJ whole genome shotgun (WGS) entry which is preliminary data.</text>
</comment>
<reference evidence="1 2" key="1">
    <citation type="submission" date="2019-10" db="EMBL/GenBank/DDBJ databases">
        <title>Whole genome shotgun sequence of Acrocarpospora corrugata NBRC 13972.</title>
        <authorList>
            <person name="Ichikawa N."/>
            <person name="Kimura A."/>
            <person name="Kitahashi Y."/>
            <person name="Komaki H."/>
            <person name="Oguchi A."/>
        </authorList>
    </citation>
    <scope>NUCLEOTIDE SEQUENCE [LARGE SCALE GENOMIC DNA]</scope>
    <source>
        <strain evidence="1 2">NBRC 13972</strain>
    </source>
</reference>
<proteinExistence type="predicted"/>
<dbReference type="AlphaFoldDB" id="A0A5M3WIS7"/>
<protein>
    <submittedName>
        <fullName evidence="1">Uncharacterized protein</fullName>
    </submittedName>
</protein>
<name>A0A5M3WIS7_9ACTN</name>